<feature type="region of interest" description="Disordered" evidence="1">
    <location>
        <begin position="67"/>
        <end position="92"/>
    </location>
</feature>
<reference evidence="2 3" key="1">
    <citation type="submission" date="2022-05" db="EMBL/GenBank/DDBJ databases">
        <authorList>
            <consortium name="Genoscope - CEA"/>
            <person name="William W."/>
        </authorList>
    </citation>
    <scope>NUCLEOTIDE SEQUENCE [LARGE SCALE GENOMIC DNA]</scope>
</reference>
<dbReference type="Proteomes" id="UP001159427">
    <property type="component" value="Unassembled WGS sequence"/>
</dbReference>
<proteinExistence type="predicted"/>
<organism evidence="2 3">
    <name type="scientific">Porites evermanni</name>
    <dbReference type="NCBI Taxonomy" id="104178"/>
    <lineage>
        <taxon>Eukaryota</taxon>
        <taxon>Metazoa</taxon>
        <taxon>Cnidaria</taxon>
        <taxon>Anthozoa</taxon>
        <taxon>Hexacorallia</taxon>
        <taxon>Scleractinia</taxon>
        <taxon>Fungiina</taxon>
        <taxon>Poritidae</taxon>
        <taxon>Porites</taxon>
    </lineage>
</organism>
<keyword evidence="3" id="KW-1185">Reference proteome</keyword>
<feature type="compositionally biased region" description="Basic residues" evidence="1">
    <location>
        <begin position="67"/>
        <end position="77"/>
    </location>
</feature>
<sequence>MGNAWSSPKEKRNEKKELKRKEKNCRILTASAERERISRRKKQLEKEIELIERKIYLEEMMHIARKRSSRPQVRRVIARPSQGSNPSTKQTHLAEVYSRVPSAKSPVLGGFHSKNGPQAQCTTCSYRLYLKDAAKGPVDL</sequence>
<name>A0ABN8MN59_9CNID</name>
<feature type="compositionally biased region" description="Polar residues" evidence="1">
    <location>
        <begin position="81"/>
        <end position="91"/>
    </location>
</feature>
<evidence type="ECO:0000313" key="3">
    <source>
        <dbReference type="Proteomes" id="UP001159427"/>
    </source>
</evidence>
<dbReference type="EMBL" id="CALNXI010000578">
    <property type="protein sequence ID" value="CAH3029538.1"/>
    <property type="molecule type" value="Genomic_DNA"/>
</dbReference>
<accession>A0ABN8MN59</accession>
<feature type="compositionally biased region" description="Basic and acidic residues" evidence="1">
    <location>
        <begin position="8"/>
        <end position="20"/>
    </location>
</feature>
<protein>
    <submittedName>
        <fullName evidence="2">Uncharacterized protein</fullName>
    </submittedName>
</protein>
<feature type="region of interest" description="Disordered" evidence="1">
    <location>
        <begin position="1"/>
        <end position="23"/>
    </location>
</feature>
<evidence type="ECO:0000313" key="2">
    <source>
        <dbReference type="EMBL" id="CAH3029538.1"/>
    </source>
</evidence>
<comment type="caution">
    <text evidence="2">The sequence shown here is derived from an EMBL/GenBank/DDBJ whole genome shotgun (WGS) entry which is preliminary data.</text>
</comment>
<gene>
    <name evidence="2" type="ORF">PEVE_00036313</name>
</gene>
<evidence type="ECO:0000256" key="1">
    <source>
        <dbReference type="SAM" id="MobiDB-lite"/>
    </source>
</evidence>